<dbReference type="Proteomes" id="UP000830768">
    <property type="component" value="Chromosome 3"/>
</dbReference>
<evidence type="ECO:0000313" key="2">
    <source>
        <dbReference type="Proteomes" id="UP000830768"/>
    </source>
</evidence>
<accession>A0ACD3YTJ8</accession>
<sequence>MLDSTQQTKTEHVTPSEPKHSSLSNGNGAAAAAQEKYVEERNKRLRSDGASQFVDLYDHPKFAQFKADPWLKDDTPWVGPAPPEHGTRSEILIIGGGYGGLLFAVRLLQAGFKLEDIRMVDVAGGFGGTWYWNRYPGLMCDIESYIYMPLLEETGYIPTEKYTSSKELREHAERIGKQWRLETVAWFRQRVNTIEWNDSSKEWVVQLVPQQVHGKEGAPINVQSRFLVLTTGIVMVPRVPQIPGIEKFKGACFHTARWDYGSTGGTPEKPDMVKLKDQNVGIIGTGATAIQVVPALARWARKLYVFQRTPSAVDRRDNQPTDPKWAEEMRSRPGWQSERRENFQAFVTNAANKPSINLVNDGWTRMPSHSAQGGNPDLVCETPEDIQRHVEELHALDFPRQESIRRRVDEIVADTNTAEKLKPWYPGWCKRACFHDEYLQSFNQPNVELVDTNGFGVNEMTENGVKIGGKEYKTDTLILSTGYKSPVLHSPAGRVGLDVKGRNGLSLDKKWNAGVTTLHGMMSHNFPNLFWPGLNQSAGSPNFIYLIDIAAIHVAAIMAHAAATQPAGSNGAASSTGYRYNFIIEPTSAGEEEWSQLIASGAGAFAASAGCTPSYFNAEGELDRSASLEIMQNRARAAVWSKGPSNYEQFLASWRATKKFEGLEIASV</sequence>
<evidence type="ECO:0000313" key="1">
    <source>
        <dbReference type="EMBL" id="UPK92312.1"/>
    </source>
</evidence>
<name>A0ACD3YTJ8_FUSSC</name>
<protein>
    <submittedName>
        <fullName evidence="1">Uncharacterized protein</fullName>
    </submittedName>
</protein>
<proteinExistence type="predicted"/>
<organism evidence="1 2">
    <name type="scientific">Fusarium solani subsp. cucurbitae</name>
    <name type="common">Neocosmosporum cucurbitae</name>
    <dbReference type="NCBI Taxonomy" id="2747967"/>
    <lineage>
        <taxon>Eukaryota</taxon>
        <taxon>Fungi</taxon>
        <taxon>Dikarya</taxon>
        <taxon>Ascomycota</taxon>
        <taxon>Pezizomycotina</taxon>
        <taxon>Sordariomycetes</taxon>
        <taxon>Hypocreomycetidae</taxon>
        <taxon>Hypocreales</taxon>
        <taxon>Nectriaceae</taxon>
        <taxon>Fusarium</taxon>
        <taxon>Fusarium solani species complex</taxon>
    </lineage>
</organism>
<keyword evidence="2" id="KW-1185">Reference proteome</keyword>
<reference evidence="1" key="1">
    <citation type="submission" date="2021-11" db="EMBL/GenBank/DDBJ databases">
        <title>Fusarium solani-melongenae Genome sequencing and assembly.</title>
        <authorList>
            <person name="Xie S."/>
            <person name="Huang L."/>
            <person name="Zhang X."/>
        </authorList>
    </citation>
    <scope>NUCLEOTIDE SEQUENCE</scope>
    <source>
        <strain evidence="1">CRI 24-3</strain>
    </source>
</reference>
<dbReference type="EMBL" id="CP090032">
    <property type="protein sequence ID" value="UPK92312.1"/>
    <property type="molecule type" value="Genomic_DNA"/>
</dbReference>
<gene>
    <name evidence="1" type="ORF">LCI18_003247</name>
</gene>